<feature type="transmembrane region" description="Helical" evidence="12">
    <location>
        <begin position="140"/>
        <end position="161"/>
    </location>
</feature>
<feature type="domain" description="G-protein coupled receptors family 1 profile" evidence="13">
    <location>
        <begin position="41"/>
        <end position="281"/>
    </location>
</feature>
<accession>A0A8J7NKD3</accession>
<feature type="transmembrane region" description="Helical" evidence="12">
    <location>
        <begin position="188"/>
        <end position="214"/>
    </location>
</feature>
<dbReference type="SUPFAM" id="SSF81321">
    <property type="entry name" value="Family A G protein-coupled receptor-like"/>
    <property type="match status" value="1"/>
</dbReference>
<evidence type="ECO:0000256" key="7">
    <source>
        <dbReference type="ARBA" id="ARBA00023157"/>
    </source>
</evidence>
<dbReference type="Proteomes" id="UP000736164">
    <property type="component" value="Unassembled WGS sequence"/>
</dbReference>
<reference evidence="14" key="1">
    <citation type="journal article" date="2021" name="Cell">
        <title>Tracing the genetic footprints of vertebrate landing in non-teleost ray-finned fishes.</title>
        <authorList>
            <person name="Bi X."/>
            <person name="Wang K."/>
            <person name="Yang L."/>
            <person name="Pan H."/>
            <person name="Jiang H."/>
            <person name="Wei Q."/>
            <person name="Fang M."/>
            <person name="Yu H."/>
            <person name="Zhu C."/>
            <person name="Cai Y."/>
            <person name="He Y."/>
            <person name="Gan X."/>
            <person name="Zeng H."/>
            <person name="Yu D."/>
            <person name="Zhu Y."/>
            <person name="Jiang H."/>
            <person name="Qiu Q."/>
            <person name="Yang H."/>
            <person name="Zhang Y.E."/>
            <person name="Wang W."/>
            <person name="Zhu M."/>
            <person name="He S."/>
            <person name="Zhang G."/>
        </authorList>
    </citation>
    <scope>NUCLEOTIDE SEQUENCE</scope>
    <source>
        <strain evidence="14">Allg_001</strain>
    </source>
</reference>
<dbReference type="GO" id="GO:0004930">
    <property type="term" value="F:G protein-coupled receptor activity"/>
    <property type="evidence" value="ECO:0007669"/>
    <property type="project" value="UniProtKB-KW"/>
</dbReference>
<evidence type="ECO:0000256" key="5">
    <source>
        <dbReference type="ARBA" id="ARBA00023040"/>
    </source>
</evidence>
<evidence type="ECO:0000256" key="4">
    <source>
        <dbReference type="ARBA" id="ARBA00022989"/>
    </source>
</evidence>
<comment type="caution">
    <text evidence="14">The sequence shown here is derived from an EMBL/GenBank/DDBJ whole genome shotgun (WGS) entry which is preliminary data.</text>
</comment>
<evidence type="ECO:0000256" key="6">
    <source>
        <dbReference type="ARBA" id="ARBA00023136"/>
    </source>
</evidence>
<evidence type="ECO:0000256" key="12">
    <source>
        <dbReference type="SAM" id="Phobius"/>
    </source>
</evidence>
<keyword evidence="8 11" id="KW-0675">Receptor</keyword>
<dbReference type="GO" id="GO:0007204">
    <property type="term" value="P:positive regulation of cytosolic calcium ion concentration"/>
    <property type="evidence" value="ECO:0007669"/>
    <property type="project" value="TreeGrafter"/>
</dbReference>
<keyword evidence="5 11" id="KW-0297">G-protein coupled receptor</keyword>
<dbReference type="PRINTS" id="PR00237">
    <property type="entry name" value="GPCRRHODOPSN"/>
</dbReference>
<sequence>MNYTTVTPTPQYYDYDSEPGHEMTIATIMMYCLAFVLGTFGNGLVIWITGFKMKKTVNTIWFLNLAVADFLFTAFLPFTIAYTAMGFHWPFGRDMCRLNNFVIVLNMFASIFLLTTISLDRCLSVMAAVWAVNRRTPRRAEVACLLVWVLACCCSIPFAAYRDTKVYVNNTTVCYYNESGLKAYDKLVLFRFFMGFLFPLIIIVCSYVAIGYRFHTIQRKKSLKPFRVILAVILTFFFCWVPFHIFQLLELKFKGVDAVVHGVTISASLAFLNSCMNPILYVCMCQDFREKFRRSFLLVLESAFLEEHLLSSTRRSTAHADSLMQVHRKNTLVTDFPDEDNGAHEPL</sequence>
<keyword evidence="15" id="KW-1185">Reference proteome</keyword>
<dbReference type="PRINTS" id="PR00526">
    <property type="entry name" value="FMETLEUPHER"/>
</dbReference>
<keyword evidence="6 12" id="KW-0472">Membrane</keyword>
<dbReference type="GO" id="GO:0007200">
    <property type="term" value="P:phospholipase C-activating G protein-coupled receptor signaling pathway"/>
    <property type="evidence" value="ECO:0007669"/>
    <property type="project" value="TreeGrafter"/>
</dbReference>
<dbReference type="PROSITE" id="PS50262">
    <property type="entry name" value="G_PROTEIN_RECEP_F1_2"/>
    <property type="match status" value="1"/>
</dbReference>
<evidence type="ECO:0000256" key="1">
    <source>
        <dbReference type="ARBA" id="ARBA00004141"/>
    </source>
</evidence>
<dbReference type="GO" id="GO:0005886">
    <property type="term" value="C:plasma membrane"/>
    <property type="evidence" value="ECO:0007669"/>
    <property type="project" value="TreeGrafter"/>
</dbReference>
<evidence type="ECO:0000259" key="13">
    <source>
        <dbReference type="PROSITE" id="PS50262"/>
    </source>
</evidence>
<evidence type="ECO:0000313" key="14">
    <source>
        <dbReference type="EMBL" id="MBN3313768.1"/>
    </source>
</evidence>
<organism evidence="14 15">
    <name type="scientific">Atractosteus spatula</name>
    <name type="common">Alligator gar</name>
    <name type="synonym">Lepisosteus spatula</name>
    <dbReference type="NCBI Taxonomy" id="7917"/>
    <lineage>
        <taxon>Eukaryota</taxon>
        <taxon>Metazoa</taxon>
        <taxon>Chordata</taxon>
        <taxon>Craniata</taxon>
        <taxon>Vertebrata</taxon>
        <taxon>Euteleostomi</taxon>
        <taxon>Actinopterygii</taxon>
        <taxon>Neopterygii</taxon>
        <taxon>Holostei</taxon>
        <taxon>Semionotiformes</taxon>
        <taxon>Lepisosteidae</taxon>
        <taxon>Atractosteus</taxon>
    </lineage>
</organism>
<dbReference type="GO" id="GO:0006954">
    <property type="term" value="P:inflammatory response"/>
    <property type="evidence" value="ECO:0007669"/>
    <property type="project" value="TreeGrafter"/>
</dbReference>
<keyword evidence="7" id="KW-1015">Disulfide bond</keyword>
<keyword evidence="4 12" id="KW-1133">Transmembrane helix</keyword>
<evidence type="ECO:0000256" key="9">
    <source>
        <dbReference type="ARBA" id="ARBA00023224"/>
    </source>
</evidence>
<keyword evidence="3 11" id="KW-0812">Transmembrane</keyword>
<evidence type="ECO:0000256" key="11">
    <source>
        <dbReference type="RuleBase" id="RU000688"/>
    </source>
</evidence>
<keyword evidence="2" id="KW-0145">Chemotaxis</keyword>
<dbReference type="PANTHER" id="PTHR24225">
    <property type="entry name" value="CHEMOTACTIC RECEPTOR"/>
    <property type="match status" value="1"/>
</dbReference>
<feature type="transmembrane region" description="Helical" evidence="12">
    <location>
        <begin position="226"/>
        <end position="246"/>
    </location>
</feature>
<dbReference type="AlphaFoldDB" id="A0A8J7NKD3"/>
<dbReference type="InterPro" id="IPR000826">
    <property type="entry name" value="Formyl_rcpt-rel"/>
</dbReference>
<comment type="similarity">
    <text evidence="10">Belongs to the chemokine-like receptor (CMKLR) family.</text>
</comment>
<dbReference type="PROSITE" id="PS00237">
    <property type="entry name" value="G_PROTEIN_RECEP_F1_1"/>
    <property type="match status" value="1"/>
</dbReference>
<evidence type="ECO:0000256" key="3">
    <source>
        <dbReference type="ARBA" id="ARBA00022692"/>
    </source>
</evidence>
<dbReference type="PANTHER" id="PTHR24225:SF68">
    <property type="entry name" value="C3A ANAPHYLATOXIN CHEMOTACTIC RECEPTOR-LIKE-RELATED"/>
    <property type="match status" value="1"/>
</dbReference>
<name>A0A8J7NKD3_ATRSP</name>
<evidence type="ECO:0000256" key="2">
    <source>
        <dbReference type="ARBA" id="ARBA00022500"/>
    </source>
</evidence>
<dbReference type="Pfam" id="PF00001">
    <property type="entry name" value="7tm_1"/>
    <property type="match status" value="1"/>
</dbReference>
<dbReference type="InterPro" id="IPR000276">
    <property type="entry name" value="GPCR_Rhodpsn"/>
</dbReference>
<feature type="non-terminal residue" evidence="14">
    <location>
        <position position="347"/>
    </location>
</feature>
<protein>
    <submittedName>
        <fullName evidence="14">CML1 protein</fullName>
    </submittedName>
</protein>
<gene>
    <name evidence="14" type="primary">Cmlkr1_1</name>
    <name evidence="14" type="ORF">GTO95_0015314</name>
</gene>
<evidence type="ECO:0000256" key="8">
    <source>
        <dbReference type="ARBA" id="ARBA00023170"/>
    </source>
</evidence>
<dbReference type="InterPro" id="IPR017452">
    <property type="entry name" value="GPCR_Rhodpsn_7TM"/>
</dbReference>
<keyword evidence="9 11" id="KW-0807">Transducer</keyword>
<dbReference type="Gene3D" id="1.20.1070.10">
    <property type="entry name" value="Rhodopsin 7-helix transmembrane proteins"/>
    <property type="match status" value="1"/>
</dbReference>
<feature type="transmembrane region" description="Helical" evidence="12">
    <location>
        <begin position="258"/>
        <end position="284"/>
    </location>
</feature>
<dbReference type="FunFam" id="1.20.1070.10:FF:000034">
    <property type="entry name" value="G-protein coupled receptor 1"/>
    <property type="match status" value="1"/>
</dbReference>
<dbReference type="GO" id="GO:0006935">
    <property type="term" value="P:chemotaxis"/>
    <property type="evidence" value="ECO:0007669"/>
    <property type="project" value="UniProtKB-KW"/>
</dbReference>
<evidence type="ECO:0000313" key="15">
    <source>
        <dbReference type="Proteomes" id="UP000736164"/>
    </source>
</evidence>
<evidence type="ECO:0000256" key="10">
    <source>
        <dbReference type="ARBA" id="ARBA00025736"/>
    </source>
</evidence>
<proteinExistence type="inferred from homology"/>
<comment type="similarity">
    <text evidence="11">Belongs to the G-protein coupled receptor 1 family.</text>
</comment>
<dbReference type="EMBL" id="JAAWVO010012884">
    <property type="protein sequence ID" value="MBN3313768.1"/>
    <property type="molecule type" value="Genomic_DNA"/>
</dbReference>
<feature type="transmembrane region" description="Helical" evidence="12">
    <location>
        <begin position="28"/>
        <end position="48"/>
    </location>
</feature>
<dbReference type="GO" id="GO:0004875">
    <property type="term" value="F:complement receptor activity"/>
    <property type="evidence" value="ECO:0007669"/>
    <property type="project" value="TreeGrafter"/>
</dbReference>
<dbReference type="CDD" id="cd14974">
    <property type="entry name" value="7tmA_Anaphylatoxin_R-like"/>
    <property type="match status" value="1"/>
</dbReference>
<feature type="transmembrane region" description="Helical" evidence="12">
    <location>
        <begin position="60"/>
        <end position="81"/>
    </location>
</feature>
<comment type="subcellular location">
    <subcellularLocation>
        <location evidence="1">Membrane</location>
        <topology evidence="1">Multi-pass membrane protein</topology>
    </subcellularLocation>
</comment>
<feature type="transmembrane region" description="Helical" evidence="12">
    <location>
        <begin position="101"/>
        <end position="119"/>
    </location>
</feature>
<feature type="non-terminal residue" evidence="14">
    <location>
        <position position="1"/>
    </location>
</feature>